<dbReference type="InterPro" id="IPR007627">
    <property type="entry name" value="RNA_pol_sigma70_r2"/>
</dbReference>
<proteinExistence type="predicted"/>
<evidence type="ECO:0000259" key="4">
    <source>
        <dbReference type="Pfam" id="PF04542"/>
    </source>
</evidence>
<accession>A0ABS3HG24</accession>
<dbReference type="Pfam" id="PF04542">
    <property type="entry name" value="Sigma70_r2"/>
    <property type="match status" value="1"/>
</dbReference>
<dbReference type="PANTHER" id="PTHR43133:SF51">
    <property type="entry name" value="RNA POLYMERASE SIGMA FACTOR"/>
    <property type="match status" value="1"/>
</dbReference>
<keyword evidence="6" id="KW-1185">Reference proteome</keyword>
<keyword evidence="1" id="KW-0805">Transcription regulation</keyword>
<dbReference type="InterPro" id="IPR013325">
    <property type="entry name" value="RNA_pol_sigma_r2"/>
</dbReference>
<name>A0ABS3HG24_9ENTE</name>
<reference evidence="5 6" key="1">
    <citation type="submission" date="2021-03" db="EMBL/GenBank/DDBJ databases">
        <title>Enterococcal diversity collection.</title>
        <authorList>
            <person name="Gilmore M.S."/>
            <person name="Schwartzman J."/>
            <person name="Van Tyne D."/>
            <person name="Martin M."/>
            <person name="Earl A.M."/>
            <person name="Manson A.L."/>
            <person name="Straub T."/>
            <person name="Salamzade R."/>
            <person name="Saavedra J."/>
            <person name="Lebreton F."/>
            <person name="Prichula J."/>
            <person name="Schaufler K."/>
            <person name="Gaca A."/>
            <person name="Sgardioli B."/>
            <person name="Wagenaar J."/>
            <person name="Strong T."/>
        </authorList>
    </citation>
    <scope>NUCLEOTIDE SEQUENCE [LARGE SCALE GENOMIC DNA]</scope>
    <source>
        <strain evidence="5 6">MJM16</strain>
    </source>
</reference>
<dbReference type="Proteomes" id="UP000664495">
    <property type="component" value="Unassembled WGS sequence"/>
</dbReference>
<dbReference type="RefSeq" id="WP_207108164.1">
    <property type="nucleotide sequence ID" value="NZ_JAFLVR010000020.1"/>
</dbReference>
<dbReference type="NCBIfam" id="TIGR02937">
    <property type="entry name" value="sigma70-ECF"/>
    <property type="match status" value="1"/>
</dbReference>
<organism evidence="5 6">
    <name type="scientific">Candidatus Enterococcus murrayae</name>
    <dbReference type="NCBI Taxonomy" id="2815321"/>
    <lineage>
        <taxon>Bacteria</taxon>
        <taxon>Bacillati</taxon>
        <taxon>Bacillota</taxon>
        <taxon>Bacilli</taxon>
        <taxon>Lactobacillales</taxon>
        <taxon>Enterococcaceae</taxon>
        <taxon>Enterococcus</taxon>
    </lineage>
</organism>
<sequence>MDIDQEKRFVHSSLNGDADSLTELLNEVKDSVFNLSLRMLGNVFDAEDATQEILLKAISSLSSFKQQSRFSTWVYRIAINHLINDQKKRTFREQLTFDVMQKDLERPIPAYDESFNEIEQDELAQELKLSCTNIMLQCLTPQDRCLFILGTMFKMNSQFAGELLQMTPAAYRKRLSRIREKMGNFLETNCGLAGGRCDCKKRVPFALQQKRVQPSRLDYSTMIQLEQAEILQQKSNMEYLDEQTLLFEALSHYQSAFDPQQFLKELLVSKQLSELTKENTVYDI</sequence>
<keyword evidence="3" id="KW-0804">Transcription</keyword>
<evidence type="ECO:0000313" key="5">
    <source>
        <dbReference type="EMBL" id="MBO0452392.1"/>
    </source>
</evidence>
<dbReference type="InterPro" id="IPR039425">
    <property type="entry name" value="RNA_pol_sigma-70-like"/>
</dbReference>
<dbReference type="SUPFAM" id="SSF88946">
    <property type="entry name" value="Sigma2 domain of RNA polymerase sigma factors"/>
    <property type="match status" value="1"/>
</dbReference>
<feature type="domain" description="RNA polymerase sigma-70 region 2" evidence="4">
    <location>
        <begin position="26"/>
        <end position="89"/>
    </location>
</feature>
<gene>
    <name evidence="5" type="ORF">JZO85_08935</name>
</gene>
<protein>
    <submittedName>
        <fullName evidence="5">RNA polymerase sigma factor</fullName>
    </submittedName>
</protein>
<evidence type="ECO:0000256" key="2">
    <source>
        <dbReference type="ARBA" id="ARBA00023082"/>
    </source>
</evidence>
<evidence type="ECO:0000313" key="6">
    <source>
        <dbReference type="Proteomes" id="UP000664495"/>
    </source>
</evidence>
<keyword evidence="2" id="KW-0731">Sigma factor</keyword>
<dbReference type="Gene3D" id="1.10.1740.10">
    <property type="match status" value="1"/>
</dbReference>
<comment type="caution">
    <text evidence="5">The sequence shown here is derived from an EMBL/GenBank/DDBJ whole genome shotgun (WGS) entry which is preliminary data.</text>
</comment>
<evidence type="ECO:0000256" key="3">
    <source>
        <dbReference type="ARBA" id="ARBA00023163"/>
    </source>
</evidence>
<dbReference type="PANTHER" id="PTHR43133">
    <property type="entry name" value="RNA POLYMERASE ECF-TYPE SIGMA FACTO"/>
    <property type="match status" value="1"/>
</dbReference>
<evidence type="ECO:0000256" key="1">
    <source>
        <dbReference type="ARBA" id="ARBA00023015"/>
    </source>
</evidence>
<dbReference type="EMBL" id="JAFLVR010000020">
    <property type="protein sequence ID" value="MBO0452392.1"/>
    <property type="molecule type" value="Genomic_DNA"/>
</dbReference>
<dbReference type="InterPro" id="IPR014284">
    <property type="entry name" value="RNA_pol_sigma-70_dom"/>
</dbReference>